<feature type="compositionally biased region" description="Polar residues" evidence="1">
    <location>
        <begin position="1"/>
        <end position="12"/>
    </location>
</feature>
<evidence type="ECO:0000256" key="1">
    <source>
        <dbReference type="SAM" id="MobiDB-lite"/>
    </source>
</evidence>
<evidence type="ECO:0000313" key="3">
    <source>
        <dbReference type="Proteomes" id="UP000254495"/>
    </source>
</evidence>
<feature type="region of interest" description="Disordered" evidence="1">
    <location>
        <begin position="1"/>
        <end position="31"/>
    </location>
</feature>
<proteinExistence type="predicted"/>
<organism evidence="2 3">
    <name type="scientific">Escherichia coli</name>
    <dbReference type="NCBI Taxonomy" id="562"/>
    <lineage>
        <taxon>Bacteria</taxon>
        <taxon>Pseudomonadati</taxon>
        <taxon>Pseudomonadota</taxon>
        <taxon>Gammaproteobacteria</taxon>
        <taxon>Enterobacterales</taxon>
        <taxon>Enterobacteriaceae</taxon>
        <taxon>Escherichia</taxon>
    </lineage>
</organism>
<dbReference type="Proteomes" id="UP000254495">
    <property type="component" value="Unassembled WGS sequence"/>
</dbReference>
<feature type="compositionally biased region" description="Low complexity" evidence="1">
    <location>
        <begin position="18"/>
        <end position="31"/>
    </location>
</feature>
<protein>
    <submittedName>
        <fullName evidence="2">Uncharacterized protein</fullName>
    </submittedName>
</protein>
<accession>A0A376VBI9</accession>
<evidence type="ECO:0000313" key="2">
    <source>
        <dbReference type="EMBL" id="STJ08469.1"/>
    </source>
</evidence>
<reference evidence="2 3" key="1">
    <citation type="submission" date="2018-06" db="EMBL/GenBank/DDBJ databases">
        <authorList>
            <consortium name="Pathogen Informatics"/>
            <person name="Doyle S."/>
        </authorList>
    </citation>
    <scope>NUCLEOTIDE SEQUENCE [LARGE SCALE GENOMIC DNA]</scope>
    <source>
        <strain evidence="2 3">NCTC9077</strain>
    </source>
</reference>
<name>A0A376VBI9_ECOLX</name>
<sequence length="531" mass="59776">MVSVTSYTYPTETENDNSQFQSQTQSQGLSQSLRDSIEGNIAAFDAMEQSGLLDNCRTLSKDATFREVFRNILLYILDSFHIYRHDISGKLVSYFHVTPESANANYKTWIATTGMDSYIKIEQTGSDKFKVTDVYRELNGKSLEKKSRDRDFSGRNVKEFIGLLSEHDVLEKYQLSKVTVAANALKLEVVNNNFKNELSSGVTDAEHQLKKALYEQTQSTPDKSIQYELIPDKLIPDDCSYKSDIKKLDVREGEFSALLADASRHVGEASSFIACCGVKINSTIHELLRSKTMALSGHGGVRKYKDFEKLFSEIVFTPDECNIVRNSLQKDGVEKKTRENIISCLSSISGIGNLYYACSQAFPVALDRGDINAIQASNSISAGFNSNPGFCALMGKTNFLFADFSQHTFTQTHYIVKAEINELVTILILLISFIEHTVRIIFITTQWMTLLMSVPLKIIGFWMTLCYLKTISATGGEISQAILQSQPTNNSLFRNNTYQTLTFQVSVLTIRPTSLSQYIPHIQLEQHRAYR</sequence>
<gene>
    <name evidence="2" type="ORF">NCTC9077_00057</name>
</gene>
<dbReference type="EMBL" id="UGCU01000001">
    <property type="protein sequence ID" value="STJ08469.1"/>
    <property type="molecule type" value="Genomic_DNA"/>
</dbReference>
<dbReference type="AlphaFoldDB" id="A0A376VBI9"/>